<sequence length="55" mass="6351">MAKHPSLNQIALFSCNVHFYPCLLLLCTYFNRYKKFLAHQGGRFKEMAIASVTNI</sequence>
<comment type="caution">
    <text evidence="2">The sequence shown here is derived from an EMBL/GenBank/DDBJ whole genome shotgun (WGS) entry which is preliminary data.</text>
</comment>
<evidence type="ECO:0000313" key="2">
    <source>
        <dbReference type="EMBL" id="PPB84759.1"/>
    </source>
</evidence>
<feature type="transmembrane region" description="Helical" evidence="1">
    <location>
        <begin position="6"/>
        <end position="30"/>
    </location>
</feature>
<evidence type="ECO:0000313" key="3">
    <source>
        <dbReference type="Proteomes" id="UP000243096"/>
    </source>
</evidence>
<gene>
    <name evidence="2" type="ORF">B0O95_102160</name>
</gene>
<evidence type="ECO:0000256" key="1">
    <source>
        <dbReference type="SAM" id="Phobius"/>
    </source>
</evidence>
<keyword evidence="1" id="KW-0812">Transmembrane</keyword>
<dbReference type="EMBL" id="PRDW01000002">
    <property type="protein sequence ID" value="PPB84759.1"/>
    <property type="molecule type" value="Genomic_DNA"/>
</dbReference>
<keyword evidence="3" id="KW-1185">Reference proteome</keyword>
<accession>A0A2P5KDH5</accession>
<reference evidence="2 3" key="1">
    <citation type="submission" date="2018-01" db="EMBL/GenBank/DDBJ databases">
        <title>Genomic Encyclopedia of Type Strains, Phase III (KMG-III): the genomes of soil and plant-associated and newly described type strains.</title>
        <authorList>
            <person name="Whitman W."/>
        </authorList>
    </citation>
    <scope>NUCLEOTIDE SEQUENCE [LARGE SCALE GENOMIC DNA]</scope>
    <source>
        <strain evidence="2 3">HKI456</strain>
    </source>
</reference>
<organism evidence="2 3">
    <name type="scientific">Mycetohabitans endofungorum</name>
    <dbReference type="NCBI Taxonomy" id="417203"/>
    <lineage>
        <taxon>Bacteria</taxon>
        <taxon>Pseudomonadati</taxon>
        <taxon>Pseudomonadota</taxon>
        <taxon>Betaproteobacteria</taxon>
        <taxon>Burkholderiales</taxon>
        <taxon>Burkholderiaceae</taxon>
        <taxon>Mycetohabitans</taxon>
    </lineage>
</organism>
<dbReference type="AlphaFoldDB" id="A0A2P5KDH5"/>
<name>A0A2P5KDH5_9BURK</name>
<protein>
    <submittedName>
        <fullName evidence="2">Uncharacterized protein</fullName>
    </submittedName>
</protein>
<keyword evidence="1" id="KW-1133">Transmembrane helix</keyword>
<proteinExistence type="predicted"/>
<dbReference type="PROSITE" id="PS51257">
    <property type="entry name" value="PROKAR_LIPOPROTEIN"/>
    <property type="match status" value="1"/>
</dbReference>
<dbReference type="Proteomes" id="UP000243096">
    <property type="component" value="Unassembled WGS sequence"/>
</dbReference>
<keyword evidence="1" id="KW-0472">Membrane</keyword>